<dbReference type="CDD" id="cd11386">
    <property type="entry name" value="MCP_signal"/>
    <property type="match status" value="1"/>
</dbReference>
<dbReference type="EMBL" id="MCRI01000002">
    <property type="protein sequence ID" value="ODN67938.1"/>
    <property type="molecule type" value="Genomic_DNA"/>
</dbReference>
<name>A0A1E3GV28_9GAMM</name>
<reference evidence="11 12" key="1">
    <citation type="submission" date="2016-07" db="EMBL/GenBank/DDBJ databases">
        <title>Draft Genome Sequence of Methylophaga muralis Bur 1.</title>
        <authorList>
            <person name="Vasilenko O.V."/>
            <person name="Doronina N.V."/>
            <person name="Shmareva M.N."/>
            <person name="Tarlachkov S.V."/>
            <person name="Mustakhimov I."/>
            <person name="Trotsenko Y.A."/>
        </authorList>
    </citation>
    <scope>NUCLEOTIDE SEQUENCE [LARGE SCALE GENOMIC DNA]</scope>
    <source>
        <strain evidence="11 12">Bur 1</strain>
    </source>
</reference>
<evidence type="ECO:0000259" key="9">
    <source>
        <dbReference type="PROSITE" id="PS50111"/>
    </source>
</evidence>
<dbReference type="PROSITE" id="PS50885">
    <property type="entry name" value="HAMP"/>
    <property type="match status" value="1"/>
</dbReference>
<dbReference type="PANTHER" id="PTHR32089:SF119">
    <property type="entry name" value="METHYL-ACCEPTING CHEMOTAXIS PROTEIN CTPL"/>
    <property type="match status" value="1"/>
</dbReference>
<dbReference type="InterPro" id="IPR004089">
    <property type="entry name" value="MCPsignal_dom"/>
</dbReference>
<dbReference type="SUPFAM" id="SSF58104">
    <property type="entry name" value="Methyl-accepting chemotaxis protein (MCP) signaling domain"/>
    <property type="match status" value="1"/>
</dbReference>
<dbReference type="Proteomes" id="UP000094379">
    <property type="component" value="Unassembled WGS sequence"/>
</dbReference>
<accession>A0A1E3GV28</accession>
<dbReference type="Pfam" id="PF00672">
    <property type="entry name" value="HAMP"/>
    <property type="match status" value="1"/>
</dbReference>
<sequence length="702" mass="76103">MHLSIQQRFSIWAGLSLLTVVVVTALISVWQFGTIKQNLAEQSREITEQQAQDYLQLLAQDTAAQLRIPLERALHTAQANAAVMRAVVADTNITEKRGFALKMLEQTLMLNDDFLGVYVAFEPNEMDGSDFLYRDSLGSDARGRFMPYVVRSDNNGFVVENLEGLEDATMDENGVRAGEYYLCSKDSKSSCVIDPYLYPVGGEQVLLTTLVAPVMDKGRFIGNTGIDISAAFLQSVIIDVAAQLYQGVGQTLLVSPRGVIVGHSQQPELIGQNLNALNSELREALLAVSEAGQSQILQQQGQFVVLSPFKMPGSEQAWVTYLAVPEAKVLAAVAEQEQFLDRAQTTFISSTSLLGLILALIGVGVVWLVARSSIQPLSDMTTLVASIAEGEGDLTQKLDIQRQDETGKLSGFLNIFIGKLRKLIQQLIPLGENVSKLSAEGRQISEQTRVEMDQQQQLLEEMVSAVTEMAASAQQIAGNADRTSQFVSKANESSQSGAGLVKRTSESIHEVSNSVQESQTAMLELEKNSEAIVSILSVIQGIAEQTNLLALNAAIEAARAGEKGRGFAVVADEVRALASRTQVATVDIKDKLSVLQKGSRQAAAKMQQSGQQVTETVDLARAAETALQDIQQAIIEVTEMTFQIASATEEQSAVCEDVSMNLNKISQLVEHTTEGARQLNQVGNQLDEAANSLKYQLGSFKV</sequence>
<dbReference type="SMART" id="SM00283">
    <property type="entry name" value="MA"/>
    <property type="match status" value="1"/>
</dbReference>
<dbReference type="PROSITE" id="PS50111">
    <property type="entry name" value="CHEMOTAXIS_TRANSDUC_2"/>
    <property type="match status" value="1"/>
</dbReference>
<keyword evidence="12" id="KW-1185">Reference proteome</keyword>
<dbReference type="GO" id="GO:0006935">
    <property type="term" value="P:chemotaxis"/>
    <property type="evidence" value="ECO:0007669"/>
    <property type="project" value="UniProtKB-ARBA"/>
</dbReference>
<evidence type="ECO:0000256" key="5">
    <source>
        <dbReference type="ARBA" id="ARBA00023224"/>
    </source>
</evidence>
<comment type="caution">
    <text evidence="11">The sequence shown here is derived from an EMBL/GenBank/DDBJ whole genome shotgun (WGS) entry which is preliminary data.</text>
</comment>
<keyword evidence="4 8" id="KW-0472">Membrane</keyword>
<dbReference type="GO" id="GO:0007165">
    <property type="term" value="P:signal transduction"/>
    <property type="evidence" value="ECO:0007669"/>
    <property type="project" value="UniProtKB-KW"/>
</dbReference>
<comment type="similarity">
    <text evidence="6">Belongs to the methyl-accepting chemotaxis (MCP) protein family.</text>
</comment>
<dbReference type="STRING" id="291169.A9E74_00444"/>
<dbReference type="Pfam" id="PF00015">
    <property type="entry name" value="MCPsignal"/>
    <property type="match status" value="1"/>
</dbReference>
<protein>
    <submittedName>
        <fullName evidence="11">Methyl-accepting chemotaxis protein PctC</fullName>
    </submittedName>
</protein>
<evidence type="ECO:0000256" key="1">
    <source>
        <dbReference type="ARBA" id="ARBA00004141"/>
    </source>
</evidence>
<dbReference type="InterPro" id="IPR003660">
    <property type="entry name" value="HAMP_dom"/>
</dbReference>
<keyword evidence="2 8" id="KW-0812">Transmembrane</keyword>
<proteinExistence type="inferred from homology"/>
<dbReference type="PANTHER" id="PTHR32089">
    <property type="entry name" value="METHYL-ACCEPTING CHEMOTAXIS PROTEIN MCPB"/>
    <property type="match status" value="1"/>
</dbReference>
<dbReference type="Gene3D" id="1.10.287.950">
    <property type="entry name" value="Methyl-accepting chemotaxis protein"/>
    <property type="match status" value="1"/>
</dbReference>
<evidence type="ECO:0000256" key="2">
    <source>
        <dbReference type="ARBA" id="ARBA00022692"/>
    </source>
</evidence>
<dbReference type="AlphaFoldDB" id="A0A1E3GV28"/>
<evidence type="ECO:0000256" key="3">
    <source>
        <dbReference type="ARBA" id="ARBA00022989"/>
    </source>
</evidence>
<feature type="domain" description="HAMP" evidence="10">
    <location>
        <begin position="371"/>
        <end position="425"/>
    </location>
</feature>
<dbReference type="CDD" id="cd12913">
    <property type="entry name" value="PDC1_MCP_like"/>
    <property type="match status" value="1"/>
</dbReference>
<keyword evidence="5 7" id="KW-0807">Transducer</keyword>
<dbReference type="RefSeq" id="WP_069295022.1">
    <property type="nucleotide sequence ID" value="NZ_MCRI01000002.1"/>
</dbReference>
<evidence type="ECO:0000256" key="4">
    <source>
        <dbReference type="ARBA" id="ARBA00023136"/>
    </source>
</evidence>
<dbReference type="SMART" id="SM00304">
    <property type="entry name" value="HAMP"/>
    <property type="match status" value="1"/>
</dbReference>
<evidence type="ECO:0000259" key="10">
    <source>
        <dbReference type="PROSITE" id="PS50885"/>
    </source>
</evidence>
<dbReference type="Gene3D" id="3.30.450.20">
    <property type="entry name" value="PAS domain"/>
    <property type="match status" value="1"/>
</dbReference>
<dbReference type="FunFam" id="1.10.287.950:FF:000001">
    <property type="entry name" value="Methyl-accepting chemotaxis sensory transducer"/>
    <property type="match status" value="1"/>
</dbReference>
<feature type="transmembrane region" description="Helical" evidence="8">
    <location>
        <begin position="12"/>
        <end position="33"/>
    </location>
</feature>
<evidence type="ECO:0000256" key="8">
    <source>
        <dbReference type="SAM" id="Phobius"/>
    </source>
</evidence>
<keyword evidence="3 8" id="KW-1133">Transmembrane helix</keyword>
<evidence type="ECO:0000256" key="6">
    <source>
        <dbReference type="ARBA" id="ARBA00029447"/>
    </source>
</evidence>
<evidence type="ECO:0000313" key="11">
    <source>
        <dbReference type="EMBL" id="ODN67938.1"/>
    </source>
</evidence>
<feature type="domain" description="Methyl-accepting transducer" evidence="9">
    <location>
        <begin position="430"/>
        <end position="666"/>
    </location>
</feature>
<dbReference type="Pfam" id="PF22673">
    <property type="entry name" value="MCP-like_PDC_1"/>
    <property type="match status" value="1"/>
</dbReference>
<evidence type="ECO:0000313" key="12">
    <source>
        <dbReference type="Proteomes" id="UP000094379"/>
    </source>
</evidence>
<dbReference type="PATRIC" id="fig|291169.3.peg.450"/>
<dbReference type="CDD" id="cd06225">
    <property type="entry name" value="HAMP"/>
    <property type="match status" value="1"/>
</dbReference>
<dbReference type="GO" id="GO:0016020">
    <property type="term" value="C:membrane"/>
    <property type="evidence" value="ECO:0007669"/>
    <property type="project" value="UniProtKB-SubCell"/>
</dbReference>
<organism evidence="11 12">
    <name type="scientific">Methylophaga muralis</name>
    <dbReference type="NCBI Taxonomy" id="291169"/>
    <lineage>
        <taxon>Bacteria</taxon>
        <taxon>Pseudomonadati</taxon>
        <taxon>Pseudomonadota</taxon>
        <taxon>Gammaproteobacteria</taxon>
        <taxon>Thiotrichales</taxon>
        <taxon>Piscirickettsiaceae</taxon>
        <taxon>Methylophaga</taxon>
    </lineage>
</organism>
<evidence type="ECO:0000256" key="7">
    <source>
        <dbReference type="PROSITE-ProRule" id="PRU00284"/>
    </source>
</evidence>
<gene>
    <name evidence="11" type="primary">pctC_1</name>
    <name evidence="11" type="ORF">A9E74_00444</name>
</gene>
<feature type="transmembrane region" description="Helical" evidence="8">
    <location>
        <begin position="347"/>
        <end position="370"/>
    </location>
</feature>
<comment type="subcellular location">
    <subcellularLocation>
        <location evidence="1">Membrane</location>
        <topology evidence="1">Multi-pass membrane protein</topology>
    </subcellularLocation>
</comment>